<dbReference type="SUPFAM" id="SSF48179">
    <property type="entry name" value="6-phosphogluconate dehydrogenase C-terminal domain-like"/>
    <property type="match status" value="1"/>
</dbReference>
<keyword evidence="4" id="KW-0963">Cytoplasm</keyword>
<dbReference type="EC" id="1.5.1.2" evidence="4 5"/>
<dbReference type="GO" id="GO:0055129">
    <property type="term" value="P:L-proline biosynthetic process"/>
    <property type="evidence" value="ECO:0007669"/>
    <property type="project" value="UniProtKB-UniRule"/>
</dbReference>
<dbReference type="InterPro" id="IPR036291">
    <property type="entry name" value="NAD(P)-bd_dom_sf"/>
</dbReference>
<comment type="caution">
    <text evidence="9">The sequence shown here is derived from an EMBL/GenBank/DDBJ whole genome shotgun (WGS) entry which is preliminary data.</text>
</comment>
<dbReference type="PIRSF" id="PIRSF000193">
    <property type="entry name" value="Pyrrol-5-carb_rd"/>
    <property type="match status" value="1"/>
</dbReference>
<evidence type="ECO:0000256" key="5">
    <source>
        <dbReference type="NCBIfam" id="TIGR00112"/>
    </source>
</evidence>
<proteinExistence type="inferred from homology"/>
<gene>
    <name evidence="4" type="primary">proC</name>
    <name evidence="9" type="ORF">DFQ08_105125</name>
</gene>
<evidence type="ECO:0000313" key="10">
    <source>
        <dbReference type="Proteomes" id="UP000253436"/>
    </source>
</evidence>
<sequence length="296" mass="32561">MRISIWHCRTVIAANKTIDSSVSYIIKQIMKVLVIGAGNMGLTYSEGMAASPLLSKHKLRIFDTDPKKIESLSKDLRFNVYDNLEDCLPQADIVFIAVKPYHSDGLFNKMKSLINDSQIFVSLMAGVTIESIQDKLQVKKVVRTMPNLPAQVGKGVTSYTESNAVSKVELIMVRNLLDTTGTSIHVKTENFIDASTGISGSGPAYVFYFMQSMLEAAQKMGFSDYDSKVLVTSTFEGAIELFNQNNISPKSWIDKVASKGGTTQAAIDSMDDNNVKQLIQDAAYAAFDRAIELGKE</sequence>
<comment type="catalytic activity">
    <reaction evidence="4">
        <text>L-proline + NAD(+) = (S)-1-pyrroline-5-carboxylate + NADH + 2 H(+)</text>
        <dbReference type="Rhea" id="RHEA:14105"/>
        <dbReference type="ChEBI" id="CHEBI:15378"/>
        <dbReference type="ChEBI" id="CHEBI:17388"/>
        <dbReference type="ChEBI" id="CHEBI:57540"/>
        <dbReference type="ChEBI" id="CHEBI:57945"/>
        <dbReference type="ChEBI" id="CHEBI:60039"/>
        <dbReference type="EC" id="1.5.1.2"/>
    </reaction>
</comment>
<evidence type="ECO:0000259" key="8">
    <source>
        <dbReference type="Pfam" id="PF14748"/>
    </source>
</evidence>
<evidence type="ECO:0000313" key="9">
    <source>
        <dbReference type="EMBL" id="RCW90236.1"/>
    </source>
</evidence>
<feature type="binding site" evidence="6">
    <location>
        <begin position="35"/>
        <end position="40"/>
    </location>
    <ligand>
        <name>NADP(+)</name>
        <dbReference type="ChEBI" id="CHEBI:58349"/>
    </ligand>
</feature>
<comment type="pathway">
    <text evidence="4">Amino-acid biosynthesis; L-proline biosynthesis; L-proline from L-glutamate 5-semialdehyde: step 1/1.</text>
</comment>
<protein>
    <recommendedName>
        <fullName evidence="4 5">Pyrroline-5-carboxylate reductase</fullName>
        <shortName evidence="4">P5C reductase</shortName>
        <shortName evidence="4">P5CR</shortName>
        <ecNumber evidence="4 5">1.5.1.2</ecNumber>
    </recommendedName>
    <alternativeName>
        <fullName evidence="4">PCA reductase</fullName>
    </alternativeName>
</protein>
<dbReference type="NCBIfam" id="TIGR00112">
    <property type="entry name" value="proC"/>
    <property type="match status" value="1"/>
</dbReference>
<dbReference type="HAMAP" id="MF_01925">
    <property type="entry name" value="P5C_reductase"/>
    <property type="match status" value="1"/>
</dbReference>
<feature type="binding site" evidence="6">
    <location>
        <begin position="97"/>
        <end position="100"/>
    </location>
    <ligand>
        <name>NADP(+)</name>
        <dbReference type="ChEBI" id="CHEBI:58349"/>
    </ligand>
</feature>
<comment type="similarity">
    <text evidence="1 4">Belongs to the pyrroline-5-carboxylate reductase family.</text>
</comment>
<dbReference type="Pfam" id="PF03807">
    <property type="entry name" value="F420_oxidored"/>
    <property type="match status" value="1"/>
</dbReference>
<keyword evidence="10" id="KW-1185">Reference proteome</keyword>
<evidence type="ECO:0000256" key="4">
    <source>
        <dbReference type="HAMAP-Rule" id="MF_01925"/>
    </source>
</evidence>
<dbReference type="SUPFAM" id="SSF51735">
    <property type="entry name" value="NAD(P)-binding Rossmann-fold domains"/>
    <property type="match status" value="1"/>
</dbReference>
<name>A0A368ZDD6_9FLAO</name>
<dbReference type="Gene3D" id="3.40.50.720">
    <property type="entry name" value="NAD(P)-binding Rossmann-like Domain"/>
    <property type="match status" value="1"/>
</dbReference>
<dbReference type="PANTHER" id="PTHR11645:SF0">
    <property type="entry name" value="PYRROLINE-5-CARBOXYLATE REDUCTASE 3"/>
    <property type="match status" value="1"/>
</dbReference>
<comment type="function">
    <text evidence="4">Catalyzes the reduction of 1-pyrroline-5-carboxylate (PCA) to L-proline.</text>
</comment>
<dbReference type="GO" id="GO:0004735">
    <property type="term" value="F:pyrroline-5-carboxylate reductase activity"/>
    <property type="evidence" value="ECO:0007669"/>
    <property type="project" value="UniProtKB-UniRule"/>
</dbReference>
<reference evidence="9 10" key="1">
    <citation type="submission" date="2018-07" db="EMBL/GenBank/DDBJ databases">
        <title>Genomic Encyclopedia of Type Strains, Phase III (KMG-III): the genomes of soil and plant-associated and newly described type strains.</title>
        <authorList>
            <person name="Whitman W."/>
        </authorList>
    </citation>
    <scope>NUCLEOTIDE SEQUENCE [LARGE SCALE GENOMIC DNA]</scope>
    <source>
        <strain evidence="9 10">CECT 7958</strain>
    </source>
</reference>
<dbReference type="GO" id="GO:0005737">
    <property type="term" value="C:cytoplasm"/>
    <property type="evidence" value="ECO:0007669"/>
    <property type="project" value="UniProtKB-SubCell"/>
</dbReference>
<keyword evidence="2 4" id="KW-0521">NADP</keyword>
<evidence type="ECO:0000256" key="1">
    <source>
        <dbReference type="ARBA" id="ARBA00005525"/>
    </source>
</evidence>
<accession>A0A368ZDD6</accession>
<evidence type="ECO:0000256" key="2">
    <source>
        <dbReference type="ARBA" id="ARBA00022857"/>
    </source>
</evidence>
<dbReference type="PANTHER" id="PTHR11645">
    <property type="entry name" value="PYRROLINE-5-CARBOXYLATE REDUCTASE"/>
    <property type="match status" value="1"/>
</dbReference>
<evidence type="ECO:0000259" key="7">
    <source>
        <dbReference type="Pfam" id="PF03807"/>
    </source>
</evidence>
<comment type="subcellular location">
    <subcellularLocation>
        <location evidence="4">Cytoplasm</location>
    </subcellularLocation>
</comment>
<evidence type="ECO:0000256" key="3">
    <source>
        <dbReference type="ARBA" id="ARBA00023002"/>
    </source>
</evidence>
<dbReference type="EMBL" id="QPJO01000005">
    <property type="protein sequence ID" value="RCW90236.1"/>
    <property type="molecule type" value="Genomic_DNA"/>
</dbReference>
<evidence type="ECO:0000256" key="6">
    <source>
        <dbReference type="PIRSR" id="PIRSR000193-1"/>
    </source>
</evidence>
<organism evidence="9 10">
    <name type="scientific">Winogradskyella arenosi</name>
    <dbReference type="NCBI Taxonomy" id="533325"/>
    <lineage>
        <taxon>Bacteria</taxon>
        <taxon>Pseudomonadati</taxon>
        <taxon>Bacteroidota</taxon>
        <taxon>Flavobacteriia</taxon>
        <taxon>Flavobacteriales</taxon>
        <taxon>Flavobacteriaceae</taxon>
        <taxon>Winogradskyella</taxon>
    </lineage>
</organism>
<feature type="domain" description="Pyrroline-5-carboxylate reductase catalytic N-terminal" evidence="7">
    <location>
        <begin position="31"/>
        <end position="126"/>
    </location>
</feature>
<dbReference type="InterPro" id="IPR029036">
    <property type="entry name" value="P5CR_dimer"/>
</dbReference>
<dbReference type="Gene3D" id="1.10.3730.10">
    <property type="entry name" value="ProC C-terminal domain-like"/>
    <property type="match status" value="1"/>
</dbReference>
<dbReference type="AlphaFoldDB" id="A0A368ZDD6"/>
<dbReference type="InterPro" id="IPR008927">
    <property type="entry name" value="6-PGluconate_DH-like_C_sf"/>
</dbReference>
<dbReference type="InterPro" id="IPR000304">
    <property type="entry name" value="Pyrroline-COOH_reductase"/>
</dbReference>
<dbReference type="InterPro" id="IPR028939">
    <property type="entry name" value="P5C_Rdtase_cat_N"/>
</dbReference>
<keyword evidence="4" id="KW-0641">Proline biosynthesis</keyword>
<feature type="domain" description="Pyrroline-5-carboxylate reductase dimerisation" evidence="8">
    <location>
        <begin position="189"/>
        <end position="293"/>
    </location>
</feature>
<dbReference type="Pfam" id="PF14748">
    <property type="entry name" value="P5CR_dimer"/>
    <property type="match status" value="1"/>
</dbReference>
<dbReference type="UniPathway" id="UPA00098">
    <property type="reaction ID" value="UER00361"/>
</dbReference>
<dbReference type="Proteomes" id="UP000253436">
    <property type="component" value="Unassembled WGS sequence"/>
</dbReference>
<comment type="catalytic activity">
    <reaction evidence="4">
        <text>L-proline + NADP(+) = (S)-1-pyrroline-5-carboxylate + NADPH + 2 H(+)</text>
        <dbReference type="Rhea" id="RHEA:14109"/>
        <dbReference type="ChEBI" id="CHEBI:15378"/>
        <dbReference type="ChEBI" id="CHEBI:17388"/>
        <dbReference type="ChEBI" id="CHEBI:57783"/>
        <dbReference type="ChEBI" id="CHEBI:58349"/>
        <dbReference type="ChEBI" id="CHEBI:60039"/>
        <dbReference type="EC" id="1.5.1.2"/>
    </reaction>
</comment>
<keyword evidence="4" id="KW-0028">Amino-acid biosynthesis</keyword>
<dbReference type="FunFam" id="1.10.3730.10:FF:000001">
    <property type="entry name" value="Pyrroline-5-carboxylate reductase"/>
    <property type="match status" value="1"/>
</dbReference>
<keyword evidence="3 4" id="KW-0560">Oxidoreductase</keyword>